<dbReference type="STRING" id="35608.A0A2U1MYD9"/>
<accession>A0A2U1MYD9</accession>
<dbReference type="PANTHER" id="PTHR36709">
    <property type="entry name" value="OS02G0604100 PROTEIN"/>
    <property type="match status" value="1"/>
</dbReference>
<name>A0A2U1MYD9_ARTAN</name>
<feature type="compositionally biased region" description="Basic residues" evidence="1">
    <location>
        <begin position="93"/>
        <end position="107"/>
    </location>
</feature>
<comment type="caution">
    <text evidence="2">The sequence shown here is derived from an EMBL/GenBank/DDBJ whole genome shotgun (WGS) entry which is preliminary data.</text>
</comment>
<feature type="compositionally biased region" description="Low complexity" evidence="1">
    <location>
        <begin position="78"/>
        <end position="88"/>
    </location>
</feature>
<organism evidence="2 3">
    <name type="scientific">Artemisia annua</name>
    <name type="common">Sweet wormwood</name>
    <dbReference type="NCBI Taxonomy" id="35608"/>
    <lineage>
        <taxon>Eukaryota</taxon>
        <taxon>Viridiplantae</taxon>
        <taxon>Streptophyta</taxon>
        <taxon>Embryophyta</taxon>
        <taxon>Tracheophyta</taxon>
        <taxon>Spermatophyta</taxon>
        <taxon>Magnoliopsida</taxon>
        <taxon>eudicotyledons</taxon>
        <taxon>Gunneridae</taxon>
        <taxon>Pentapetalae</taxon>
        <taxon>asterids</taxon>
        <taxon>campanulids</taxon>
        <taxon>Asterales</taxon>
        <taxon>Asteraceae</taxon>
        <taxon>Asteroideae</taxon>
        <taxon>Anthemideae</taxon>
        <taxon>Artemisiinae</taxon>
        <taxon>Artemisia</taxon>
    </lineage>
</organism>
<sequence length="133" mass="15008">MAVFNVVQKRRRAALAERKRSIHGDAFTGRVKHKPQNTTISGKRKRKILKKWRRDQKEAVEKGLITMEDVEMAVADASAASSQEASKSPVKFNVKKSLKIRPKRSNKKEKNGKNKKTSFKPVAEAASSDVMME</sequence>
<proteinExistence type="predicted"/>
<dbReference type="Proteomes" id="UP000245207">
    <property type="component" value="Unassembled WGS sequence"/>
</dbReference>
<feature type="compositionally biased region" description="Basic residues" evidence="1">
    <location>
        <begin position="42"/>
        <end position="54"/>
    </location>
</feature>
<dbReference type="PANTHER" id="PTHR36709:SF1">
    <property type="entry name" value="OS02G0604100 PROTEIN"/>
    <property type="match status" value="1"/>
</dbReference>
<evidence type="ECO:0000313" key="3">
    <source>
        <dbReference type="Proteomes" id="UP000245207"/>
    </source>
</evidence>
<evidence type="ECO:0000256" key="1">
    <source>
        <dbReference type="SAM" id="MobiDB-lite"/>
    </source>
</evidence>
<keyword evidence="3" id="KW-1185">Reference proteome</keyword>
<feature type="region of interest" description="Disordered" evidence="1">
    <location>
        <begin position="32"/>
        <end position="54"/>
    </location>
</feature>
<reference evidence="2 3" key="1">
    <citation type="journal article" date="2018" name="Mol. Plant">
        <title>The genome of Artemisia annua provides insight into the evolution of Asteraceae family and artemisinin biosynthesis.</title>
        <authorList>
            <person name="Shen Q."/>
            <person name="Zhang L."/>
            <person name="Liao Z."/>
            <person name="Wang S."/>
            <person name="Yan T."/>
            <person name="Shi P."/>
            <person name="Liu M."/>
            <person name="Fu X."/>
            <person name="Pan Q."/>
            <person name="Wang Y."/>
            <person name="Lv Z."/>
            <person name="Lu X."/>
            <person name="Zhang F."/>
            <person name="Jiang W."/>
            <person name="Ma Y."/>
            <person name="Chen M."/>
            <person name="Hao X."/>
            <person name="Li L."/>
            <person name="Tang Y."/>
            <person name="Lv G."/>
            <person name="Zhou Y."/>
            <person name="Sun X."/>
            <person name="Brodelius P.E."/>
            <person name="Rose J.K.C."/>
            <person name="Tang K."/>
        </authorList>
    </citation>
    <scope>NUCLEOTIDE SEQUENCE [LARGE SCALE GENOMIC DNA]</scope>
    <source>
        <strain evidence="3">cv. Huhao1</strain>
        <tissue evidence="2">Leaf</tissue>
    </source>
</reference>
<feature type="region of interest" description="Disordered" evidence="1">
    <location>
        <begin position="78"/>
        <end position="133"/>
    </location>
</feature>
<dbReference type="EMBL" id="PKPP01004072">
    <property type="protein sequence ID" value="PWA66236.1"/>
    <property type="molecule type" value="Genomic_DNA"/>
</dbReference>
<protein>
    <submittedName>
        <fullName evidence="2">Uncharacterized protein</fullName>
    </submittedName>
</protein>
<gene>
    <name evidence="2" type="ORF">CTI12_AA332880</name>
</gene>
<dbReference type="AlphaFoldDB" id="A0A2U1MYD9"/>
<evidence type="ECO:0000313" key="2">
    <source>
        <dbReference type="EMBL" id="PWA66236.1"/>
    </source>
</evidence>